<keyword evidence="1" id="KW-0472">Membrane</keyword>
<feature type="domain" description="Knr4/Smi1-like" evidence="2">
    <location>
        <begin position="34"/>
        <end position="146"/>
    </location>
</feature>
<name>A0A5F1ZP51_9LEPT</name>
<dbReference type="InterPro" id="IPR018958">
    <property type="entry name" value="Knr4/Smi1-like_dom"/>
</dbReference>
<keyword evidence="1" id="KW-1133">Transmembrane helix</keyword>
<reference evidence="3 6" key="2">
    <citation type="journal article" date="2019" name="PLoS Negl. Trop. Dis.">
        <title>Revisiting the worldwide diversity of Leptospira species in the environment.</title>
        <authorList>
            <person name="Vincent A.T."/>
            <person name="Schiettekatte O."/>
            <person name="Bourhy P."/>
            <person name="Veyrier F.J."/>
            <person name="Picardeau M."/>
        </authorList>
    </citation>
    <scope>NUCLEOTIDE SEQUENCE [LARGE SCALE GENOMIC DNA]</scope>
    <source>
        <strain evidence="4">201702690</strain>
        <strain evidence="3 6">SSW18</strain>
    </source>
</reference>
<dbReference type="EMBL" id="RQGC01000013">
    <property type="protein sequence ID" value="TGL38441.1"/>
    <property type="molecule type" value="Genomic_DNA"/>
</dbReference>
<evidence type="ECO:0000313" key="6">
    <source>
        <dbReference type="Proteomes" id="UP000297946"/>
    </source>
</evidence>
<dbReference type="Pfam" id="PF09346">
    <property type="entry name" value="SMI1_KNR4"/>
    <property type="match status" value="1"/>
</dbReference>
<dbReference type="InterPro" id="IPR037883">
    <property type="entry name" value="Knr4/Smi1-like_sf"/>
</dbReference>
<keyword evidence="5" id="KW-1185">Reference proteome</keyword>
<evidence type="ECO:0000313" key="5">
    <source>
        <dbReference type="Proteomes" id="UP000297273"/>
    </source>
</evidence>
<dbReference type="EMBL" id="RQER01000001">
    <property type="protein sequence ID" value="TGK05305.1"/>
    <property type="molecule type" value="Genomic_DNA"/>
</dbReference>
<evidence type="ECO:0000313" key="3">
    <source>
        <dbReference type="EMBL" id="TGK05305.1"/>
    </source>
</evidence>
<dbReference type="SUPFAM" id="SSF160631">
    <property type="entry name" value="SMI1/KNR4-like"/>
    <property type="match status" value="1"/>
</dbReference>
<feature type="transmembrane region" description="Helical" evidence="1">
    <location>
        <begin position="221"/>
        <end position="241"/>
    </location>
</feature>
<accession>A0A5F1ZP51</accession>
<gene>
    <name evidence="3" type="ORF">EHO57_01065</name>
    <name evidence="4" type="ORF">EHQ53_16825</name>
</gene>
<dbReference type="AlphaFoldDB" id="A0A5F1ZP51"/>
<dbReference type="RefSeq" id="WP_135646938.1">
    <property type="nucleotide sequence ID" value="NZ_RQER01000001.1"/>
</dbReference>
<evidence type="ECO:0000313" key="4">
    <source>
        <dbReference type="EMBL" id="TGL38441.1"/>
    </source>
</evidence>
<evidence type="ECO:0000256" key="1">
    <source>
        <dbReference type="SAM" id="Phobius"/>
    </source>
</evidence>
<comment type="caution">
    <text evidence="3">The sequence shown here is derived from an EMBL/GenBank/DDBJ whole genome shotgun (WGS) entry which is preliminary data.</text>
</comment>
<proteinExistence type="predicted"/>
<protein>
    <recommendedName>
        <fullName evidence="2">Knr4/Smi1-like domain-containing protein</fullName>
    </recommendedName>
</protein>
<sequence length="246" mass="29080">MLQQLIEKLYELTWKKTGNKNELLNPGSQTNSKKFPSQLQKLYSIADGQKEEFPSLFLHYSFMPLADAIQEKEMLDELAIEEKWDEMAEKEGLEDPWWDKDWYPFGDLQRTGDLLVLDKKTGKILEFIHDSPEREEQAESLEAYLEDLIQGLESGELYFDPKLGIVDRGAESFRKFAIDESIEARKKNRWRIDWANINWKQFWLDIAVGDRPEGFGYFGRIIQAFVFAFYVFLIFLFKWIYSHFSG</sequence>
<keyword evidence="1" id="KW-0812">Transmembrane</keyword>
<reference evidence="4" key="1">
    <citation type="submission" date="2018-10" db="EMBL/GenBank/DDBJ databases">
        <authorList>
            <person name="Vincent A.T."/>
            <person name="Schiettekatte O."/>
            <person name="Bourhy P."/>
            <person name="Veyrier F.J."/>
            <person name="Picardeau M."/>
        </authorList>
    </citation>
    <scope>NUCLEOTIDE SEQUENCE</scope>
    <source>
        <strain evidence="4">201702690</strain>
    </source>
</reference>
<evidence type="ECO:0000259" key="2">
    <source>
        <dbReference type="Pfam" id="PF09346"/>
    </source>
</evidence>
<dbReference type="Proteomes" id="UP000297273">
    <property type="component" value="Unassembled WGS sequence"/>
</dbReference>
<organism evidence="3 6">
    <name type="scientific">Leptospira langatensis</name>
    <dbReference type="NCBI Taxonomy" id="2484983"/>
    <lineage>
        <taxon>Bacteria</taxon>
        <taxon>Pseudomonadati</taxon>
        <taxon>Spirochaetota</taxon>
        <taxon>Spirochaetia</taxon>
        <taxon>Leptospirales</taxon>
        <taxon>Leptospiraceae</taxon>
        <taxon>Leptospira</taxon>
    </lineage>
</organism>
<dbReference type="OrthoDB" id="329557at2"/>
<dbReference type="Proteomes" id="UP000297946">
    <property type="component" value="Unassembled WGS sequence"/>
</dbReference>